<dbReference type="RefSeq" id="XP_003682453.1">
    <property type="nucleotide sequence ID" value="XM_003682405.1"/>
</dbReference>
<dbReference type="FunCoup" id="G8ZX98">
    <property type="interactions" value="64"/>
</dbReference>
<dbReference type="GeneID" id="11504355"/>
<proteinExistence type="predicted"/>
<evidence type="ECO:0000313" key="2">
    <source>
        <dbReference type="Proteomes" id="UP000005627"/>
    </source>
</evidence>
<dbReference type="GO" id="GO:0034066">
    <property type="term" value="C:Ric1-Rgp1 guanyl-nucleotide exchange factor complex"/>
    <property type="evidence" value="ECO:0007669"/>
    <property type="project" value="EnsemblFungi"/>
</dbReference>
<organism evidence="1 2">
    <name type="scientific">Torulaspora delbrueckii</name>
    <name type="common">Yeast</name>
    <name type="synonym">Candida colliculosa</name>
    <dbReference type="NCBI Taxonomy" id="4950"/>
    <lineage>
        <taxon>Eukaryota</taxon>
        <taxon>Fungi</taxon>
        <taxon>Dikarya</taxon>
        <taxon>Ascomycota</taxon>
        <taxon>Saccharomycotina</taxon>
        <taxon>Saccharomycetes</taxon>
        <taxon>Saccharomycetales</taxon>
        <taxon>Saccharomycetaceae</taxon>
        <taxon>Torulaspora</taxon>
    </lineage>
</organism>
<dbReference type="Pfam" id="PF08737">
    <property type="entry name" value="Rgp1"/>
    <property type="match status" value="1"/>
</dbReference>
<dbReference type="Proteomes" id="UP000005627">
    <property type="component" value="Chromosome 6"/>
</dbReference>
<dbReference type="KEGG" id="tdl:TDEL_0F04310"/>
<dbReference type="GO" id="GO:0005085">
    <property type="term" value="F:guanyl-nucleotide exchange factor activity"/>
    <property type="evidence" value="ECO:0007669"/>
    <property type="project" value="EnsemblFungi"/>
</dbReference>
<name>G8ZX98_TORDE</name>
<dbReference type="InParanoid" id="G8ZX98"/>
<dbReference type="GO" id="GO:0005829">
    <property type="term" value="C:cytosol"/>
    <property type="evidence" value="ECO:0007669"/>
    <property type="project" value="GOC"/>
</dbReference>
<dbReference type="OrthoDB" id="1918at2759"/>
<dbReference type="PANTHER" id="PTHR12507">
    <property type="entry name" value="REDUCED GROWTH PHENOTYPE 1 RGP1, YEAST -RELATED"/>
    <property type="match status" value="1"/>
</dbReference>
<reference evidence="1 2" key="1">
    <citation type="journal article" date="2011" name="Proc. Natl. Acad. Sci. U.S.A.">
        <title>Evolutionary erosion of yeast sex chromosomes by mating-type switching accidents.</title>
        <authorList>
            <person name="Gordon J.L."/>
            <person name="Armisen D."/>
            <person name="Proux-Wera E."/>
            <person name="Oheigeartaigh S.S."/>
            <person name="Byrne K.P."/>
            <person name="Wolfe K.H."/>
        </authorList>
    </citation>
    <scope>NUCLEOTIDE SEQUENCE [LARGE SCALE GENOMIC DNA]</scope>
    <source>
        <strain evidence="2">ATCC 10662 / CBS 1146 / NBRC 0425 / NCYC 2629 / NRRL Y-866</strain>
    </source>
</reference>
<sequence>MHSHRNDSFLITDNLRLEIVHESNPYYTGEPISLIVRIRHLGNQEDLSSLKEAIRKLHQENEAREQNTKNEDGSSWSMKSLLNAFKAESESKDSMSEAEREANARTQDLISKQLQFHKPVDLISGYVQVSGVFQFDPEFIDGSKMKDASTKLVGVDGLMNHTKDSNGLNSTHEVGTSIGDNSLAKFFNSKHSVSTVGLTSNLDEHSNLNGDGNALLGLGNMGTNVEYKSVPIFLVPQTLLFSELTLEPGKTTVYRFKSANLPKNLTPSYIISKNISVVFNLELGVSRLVHGEIKQYTIRVPITVAPYVTSTGCQYTSSLNHSPHIMEHANIREIKQKAFIQRMPSTPSIGYMSRRSSSFMGLQDKKDCVEGVLRNFVELVKSNQDSFKDIEKLVDSQLDMQFENEKIDEEEPMNNQSEESIKPYMQKKMDSVSSNISTLISLYGKSSGSGPEVKRASAAVPQLEDLRKMYQIKWNGQPITKLYLSRSFYTTSDDIDLVLELDPEKPPLHRVSAVTVSLESFELLNRDYAADPATLTRPRGNQIYESHAICFDTCDRIPLKILIPKTPMKQIPSQFKTDIFQFKWMLIMKFVLIPRNDNTPLEQFYEDSKGTLLHAKESIEGEDFSCHIPLPILPSAHNFGGW</sequence>
<accession>G8ZX98</accession>
<dbReference type="GO" id="GO:0000139">
    <property type="term" value="C:Golgi membrane"/>
    <property type="evidence" value="ECO:0007669"/>
    <property type="project" value="EnsemblFungi"/>
</dbReference>
<evidence type="ECO:0008006" key="3">
    <source>
        <dbReference type="Google" id="ProtNLM"/>
    </source>
</evidence>
<dbReference type="AlphaFoldDB" id="G8ZX98"/>
<dbReference type="EMBL" id="HE616747">
    <property type="protein sequence ID" value="CCE93242.1"/>
    <property type="molecule type" value="Genomic_DNA"/>
</dbReference>
<dbReference type="eggNOG" id="KOG4469">
    <property type="taxonomic scope" value="Eukaryota"/>
</dbReference>
<keyword evidence="2" id="KW-1185">Reference proteome</keyword>
<dbReference type="STRING" id="1076872.G8ZX98"/>
<dbReference type="InterPro" id="IPR014848">
    <property type="entry name" value="Rgp1"/>
</dbReference>
<dbReference type="GO" id="GO:0042147">
    <property type="term" value="P:retrograde transport, endosome to Golgi"/>
    <property type="evidence" value="ECO:0007669"/>
    <property type="project" value="EnsemblFungi"/>
</dbReference>
<evidence type="ECO:0000313" key="1">
    <source>
        <dbReference type="EMBL" id="CCE93242.1"/>
    </source>
</evidence>
<gene>
    <name evidence="1" type="primary">TDEL0F04310</name>
    <name evidence="1" type="ORF">TDEL_0F04310</name>
</gene>
<protein>
    <recommendedName>
        <fullName evidence="3">Rgp1-domain-containing protein</fullName>
    </recommendedName>
</protein>
<dbReference type="HOGENOM" id="CLU_030995_0_0_1"/>